<protein>
    <recommendedName>
        <fullName evidence="2">Rhamnogalacturonan lyase domain-containing protein</fullName>
    </recommendedName>
</protein>
<evidence type="ECO:0000313" key="1">
    <source>
        <dbReference type="EMBL" id="GAF68621.1"/>
    </source>
</evidence>
<reference evidence="1" key="1">
    <citation type="journal article" date="2014" name="Front. Microbiol.">
        <title>High frequency of phylogenetically diverse reductive dehalogenase-homologous genes in deep subseafloor sedimentary metagenomes.</title>
        <authorList>
            <person name="Kawai M."/>
            <person name="Futagami T."/>
            <person name="Toyoda A."/>
            <person name="Takaki Y."/>
            <person name="Nishi S."/>
            <person name="Hori S."/>
            <person name="Arai W."/>
            <person name="Tsubouchi T."/>
            <person name="Morono Y."/>
            <person name="Uchiyama I."/>
            <person name="Ito T."/>
            <person name="Fujiyama A."/>
            <person name="Inagaki F."/>
            <person name="Takami H."/>
        </authorList>
    </citation>
    <scope>NUCLEOTIDE SEQUENCE</scope>
    <source>
        <strain evidence="1">Expedition CK06-06</strain>
    </source>
</reference>
<dbReference type="SUPFAM" id="SSF49464">
    <property type="entry name" value="Carboxypeptidase regulatory domain-like"/>
    <property type="match status" value="1"/>
</dbReference>
<dbReference type="Pfam" id="PF13620">
    <property type="entry name" value="CarboxypepD_reg"/>
    <property type="match status" value="1"/>
</dbReference>
<dbReference type="InterPro" id="IPR008969">
    <property type="entry name" value="CarboxyPept-like_regulatory"/>
</dbReference>
<dbReference type="EMBL" id="BARS01005111">
    <property type="protein sequence ID" value="GAF68621.1"/>
    <property type="molecule type" value="Genomic_DNA"/>
</dbReference>
<dbReference type="Gene3D" id="2.60.40.1120">
    <property type="entry name" value="Carboxypeptidase-like, regulatory domain"/>
    <property type="match status" value="1"/>
</dbReference>
<accession>X0S044</accession>
<dbReference type="AlphaFoldDB" id="X0S044"/>
<organism evidence="1">
    <name type="scientific">marine sediment metagenome</name>
    <dbReference type="NCBI Taxonomy" id="412755"/>
    <lineage>
        <taxon>unclassified sequences</taxon>
        <taxon>metagenomes</taxon>
        <taxon>ecological metagenomes</taxon>
    </lineage>
</organism>
<comment type="caution">
    <text evidence="1">The sequence shown here is derived from an EMBL/GenBank/DDBJ whole genome shotgun (WGS) entry which is preliminary data.</text>
</comment>
<proteinExistence type="predicted"/>
<feature type="non-terminal residue" evidence="1">
    <location>
        <position position="443"/>
    </location>
</feature>
<sequence length="443" mass="48935">MNADGWNIGSWGWAEVKEDGTFEINGLVPGKYTVRVNGWGGAFQWASPRLEDILVKLGGIGQETVTEIGIKLKPGVRCYPNVIGDLASGSDKIPQHGRTTVIGFPAGTKMNHETMKDLLSDKPEVEFYGDLEGWWEPRFIPYGTYDFYACFAMDYGEGESHAMYFTFVGEAKGIEINEDEATEKGKIPSDHPWWSSGQDDAIIIDIDTKIGDSSIEGKLLGDNVFRQSDAIEMAKNFDLFLEYIPSVILYDPDGKIKAWALEVPVQEGKIYWEAAVASGDVSQIKQVMEEWPPHYYIEFLPSGTYTFIAATPNYPPFVKQVEISGQVTQNVNFDTDVGKGGTISGVVKNKSTGNVLQNATIQLTSKVKNKTVRTDTEGAYEFPGLPKGMYTLQVSKSGYALSGTKRYVEKNASIQINFNLESAPGSFSGTVYLQKMPSPRVYS</sequence>
<evidence type="ECO:0008006" key="2">
    <source>
        <dbReference type="Google" id="ProtNLM"/>
    </source>
</evidence>
<name>X0S044_9ZZZZ</name>
<gene>
    <name evidence="1" type="ORF">S01H1_10007</name>
</gene>